<evidence type="ECO:0000256" key="1">
    <source>
        <dbReference type="SAM" id="Phobius"/>
    </source>
</evidence>
<sequence length="145" mass="15193">MLFSGINYIAVVVAGIASFAFGAVYYMTLARPWMAAIGKTEEQVKSESSPVVYIVAIVSQLVMAFMLAAVLGHMIPLGSGESSAPSVTLANGLVTGFCIWLGFVLTTMLINHGFQGQKRALSVIDGGHWLGVLLLQGAVIGAFGL</sequence>
<evidence type="ECO:0000313" key="3">
    <source>
        <dbReference type="Proteomes" id="UP000315252"/>
    </source>
</evidence>
<keyword evidence="1" id="KW-0472">Membrane</keyword>
<dbReference type="EMBL" id="VHSH01000007">
    <property type="protein sequence ID" value="TQV77842.1"/>
    <property type="molecule type" value="Genomic_DNA"/>
</dbReference>
<reference evidence="2 3" key="1">
    <citation type="submission" date="2019-06" db="EMBL/GenBank/DDBJ databases">
        <title>Whole genome sequence for Rhodospirillaceae sp. R148.</title>
        <authorList>
            <person name="Wang G."/>
        </authorList>
    </citation>
    <scope>NUCLEOTIDE SEQUENCE [LARGE SCALE GENOMIC DNA]</scope>
    <source>
        <strain evidence="2 3">R148</strain>
    </source>
</reference>
<dbReference type="RefSeq" id="WP_142898185.1">
    <property type="nucleotide sequence ID" value="NZ_ML660058.1"/>
</dbReference>
<evidence type="ECO:0000313" key="2">
    <source>
        <dbReference type="EMBL" id="TQV77842.1"/>
    </source>
</evidence>
<comment type="caution">
    <text evidence="2">The sequence shown here is derived from an EMBL/GenBank/DDBJ whole genome shotgun (WGS) entry which is preliminary data.</text>
</comment>
<feature type="transmembrane region" description="Helical" evidence="1">
    <location>
        <begin position="122"/>
        <end position="143"/>
    </location>
</feature>
<organism evidence="2 3">
    <name type="scientific">Denitrobaculum tricleocarpae</name>
    <dbReference type="NCBI Taxonomy" id="2591009"/>
    <lineage>
        <taxon>Bacteria</taxon>
        <taxon>Pseudomonadati</taxon>
        <taxon>Pseudomonadota</taxon>
        <taxon>Alphaproteobacteria</taxon>
        <taxon>Rhodospirillales</taxon>
        <taxon>Rhodospirillaceae</taxon>
        <taxon>Denitrobaculum</taxon>
    </lineage>
</organism>
<keyword evidence="3" id="KW-1185">Reference proteome</keyword>
<feature type="transmembrane region" description="Helical" evidence="1">
    <location>
        <begin position="6"/>
        <end position="30"/>
    </location>
</feature>
<keyword evidence="1" id="KW-1133">Transmembrane helix</keyword>
<name>A0A545TKU0_9PROT</name>
<dbReference type="InterPro" id="IPR013879">
    <property type="entry name" value="DUF1761"/>
</dbReference>
<dbReference type="AlphaFoldDB" id="A0A545TKU0"/>
<accession>A0A545TKU0</accession>
<dbReference type="Proteomes" id="UP000315252">
    <property type="component" value="Unassembled WGS sequence"/>
</dbReference>
<feature type="transmembrane region" description="Helical" evidence="1">
    <location>
        <begin position="51"/>
        <end position="75"/>
    </location>
</feature>
<keyword evidence="1" id="KW-0812">Transmembrane</keyword>
<feature type="transmembrane region" description="Helical" evidence="1">
    <location>
        <begin position="87"/>
        <end position="110"/>
    </location>
</feature>
<dbReference type="Pfam" id="PF08570">
    <property type="entry name" value="DUF1761"/>
    <property type="match status" value="1"/>
</dbReference>
<gene>
    <name evidence="2" type="ORF">FKG95_20020</name>
</gene>
<protein>
    <submittedName>
        <fullName evidence="2">DUF1761 domain-containing protein</fullName>
    </submittedName>
</protein>
<dbReference type="OrthoDB" id="344736at2"/>
<proteinExistence type="predicted"/>